<keyword evidence="2" id="KW-1133">Transmembrane helix</keyword>
<evidence type="ECO:0000256" key="1">
    <source>
        <dbReference type="SAM" id="MobiDB-lite"/>
    </source>
</evidence>
<keyword evidence="2" id="KW-0812">Transmembrane</keyword>
<gene>
    <name evidence="3" type="ORF">HK105_200253</name>
</gene>
<reference evidence="3 4" key="1">
    <citation type="submission" date="2023-09" db="EMBL/GenBank/DDBJ databases">
        <title>Pangenome analysis of Batrachochytrium dendrobatidis and related Chytrids.</title>
        <authorList>
            <person name="Yacoub M.N."/>
            <person name="Stajich J.E."/>
            <person name="James T.Y."/>
        </authorList>
    </citation>
    <scope>NUCLEOTIDE SEQUENCE [LARGE SCALE GENOMIC DNA]</scope>
    <source>
        <strain evidence="3 4">JEL0888</strain>
    </source>
</reference>
<feature type="transmembrane region" description="Helical" evidence="2">
    <location>
        <begin position="374"/>
        <end position="392"/>
    </location>
</feature>
<accession>A0ABR4NKX6</accession>
<feature type="transmembrane region" description="Helical" evidence="2">
    <location>
        <begin position="288"/>
        <end position="313"/>
    </location>
</feature>
<evidence type="ECO:0000256" key="2">
    <source>
        <dbReference type="SAM" id="Phobius"/>
    </source>
</evidence>
<sequence>MANLLRISDKYRRLIAVLGFQISVALLSQVRMWGVIGTIAVSRMLGKADYFKDRPVVIALLRLVLFSIAKTLHKTGLMRMTKMQTKSIMNPVEPDRTPFAPESRQDIDDLDDARAANVQRSQELDPDETLPLESMDLKIHTAVVMIFAGYAAVGWQEFMRSRLTATFVSSAFFSILADHGWQLIAVYRLRQRTREIAPICDKSSQELMAIYKRSPTQRRVRRGQVAPAAPESSSNMLRQTVGSAESQRPNPDRTGKVGTEESVITGRPSKFELDSKILRRRFRRLAAILRYEACASIVSIVVAYSFTAMFISMQPDYTQCEGTLYIGFYDRSMRTLLALSTQIVSYSCFFLFLKHFSAVPISFSKKVRTTYVQGILGPGLFICAIQMISLSFERGLVTGIHCSPGLLKW</sequence>
<dbReference type="EMBL" id="JADGIZ020000001">
    <property type="protein sequence ID" value="KAL2920186.1"/>
    <property type="molecule type" value="Genomic_DNA"/>
</dbReference>
<evidence type="ECO:0000313" key="3">
    <source>
        <dbReference type="EMBL" id="KAL2920186.1"/>
    </source>
</evidence>
<name>A0ABR4NKX6_9FUNG</name>
<feature type="transmembrane region" description="Helical" evidence="2">
    <location>
        <begin position="56"/>
        <end position="73"/>
    </location>
</feature>
<dbReference type="Proteomes" id="UP001527925">
    <property type="component" value="Unassembled WGS sequence"/>
</dbReference>
<proteinExistence type="predicted"/>
<evidence type="ECO:0000313" key="4">
    <source>
        <dbReference type="Proteomes" id="UP001527925"/>
    </source>
</evidence>
<keyword evidence="2" id="KW-0472">Membrane</keyword>
<feature type="region of interest" description="Disordered" evidence="1">
    <location>
        <begin position="218"/>
        <end position="261"/>
    </location>
</feature>
<comment type="caution">
    <text evidence="3">The sequence shown here is derived from an EMBL/GenBank/DDBJ whole genome shotgun (WGS) entry which is preliminary data.</text>
</comment>
<feature type="compositionally biased region" description="Basic and acidic residues" evidence="1">
    <location>
        <begin position="250"/>
        <end position="259"/>
    </location>
</feature>
<feature type="transmembrane region" description="Helical" evidence="2">
    <location>
        <begin position="333"/>
        <end position="353"/>
    </location>
</feature>
<organism evidence="3 4">
    <name type="scientific">Polyrhizophydium stewartii</name>
    <dbReference type="NCBI Taxonomy" id="2732419"/>
    <lineage>
        <taxon>Eukaryota</taxon>
        <taxon>Fungi</taxon>
        <taxon>Fungi incertae sedis</taxon>
        <taxon>Chytridiomycota</taxon>
        <taxon>Chytridiomycota incertae sedis</taxon>
        <taxon>Chytridiomycetes</taxon>
        <taxon>Rhizophydiales</taxon>
        <taxon>Rhizophydiales incertae sedis</taxon>
        <taxon>Polyrhizophydium</taxon>
    </lineage>
</organism>
<protein>
    <submittedName>
        <fullName evidence="3">Uncharacterized protein</fullName>
    </submittedName>
</protein>
<keyword evidence="4" id="KW-1185">Reference proteome</keyword>
<feature type="compositionally biased region" description="Polar residues" evidence="1">
    <location>
        <begin position="231"/>
        <end position="249"/>
    </location>
</feature>